<evidence type="ECO:0000256" key="4">
    <source>
        <dbReference type="ARBA" id="ARBA00023002"/>
    </source>
</evidence>
<keyword evidence="2" id="KW-0285">Flavoprotein</keyword>
<evidence type="ECO:0000259" key="5">
    <source>
        <dbReference type="Pfam" id="PF01494"/>
    </source>
</evidence>
<dbReference type="Gene3D" id="3.40.30.20">
    <property type="match status" value="1"/>
</dbReference>
<protein>
    <recommendedName>
        <fullName evidence="9">FAD-binding domain-containing protein</fullName>
    </recommendedName>
</protein>
<keyword evidence="8" id="KW-1185">Reference proteome</keyword>
<reference evidence="8" key="2">
    <citation type="submission" date="2015-01" db="EMBL/GenBank/DDBJ databases">
        <title>Evolutionary Origins and Diversification of the Mycorrhizal Mutualists.</title>
        <authorList>
            <consortium name="DOE Joint Genome Institute"/>
            <consortium name="Mycorrhizal Genomics Consortium"/>
            <person name="Kohler A."/>
            <person name="Kuo A."/>
            <person name="Nagy L.G."/>
            <person name="Floudas D."/>
            <person name="Copeland A."/>
            <person name="Barry K.W."/>
            <person name="Cichocki N."/>
            <person name="Veneault-Fourrey C."/>
            <person name="LaButti K."/>
            <person name="Lindquist E.A."/>
            <person name="Lipzen A."/>
            <person name="Lundell T."/>
            <person name="Morin E."/>
            <person name="Murat C."/>
            <person name="Riley R."/>
            <person name="Ohm R."/>
            <person name="Sun H."/>
            <person name="Tunlid A."/>
            <person name="Henrissat B."/>
            <person name="Grigoriev I.V."/>
            <person name="Hibbett D.S."/>
            <person name="Martin F."/>
        </authorList>
    </citation>
    <scope>NUCLEOTIDE SEQUENCE [LARGE SCALE GENOMIC DNA]</scope>
    <source>
        <strain evidence="8">F 1598</strain>
    </source>
</reference>
<dbReference type="Gene3D" id="3.30.9.10">
    <property type="entry name" value="D-Amino Acid Oxidase, subunit A, domain 2"/>
    <property type="match status" value="2"/>
</dbReference>
<evidence type="ECO:0000256" key="2">
    <source>
        <dbReference type="ARBA" id="ARBA00022630"/>
    </source>
</evidence>
<dbReference type="InterPro" id="IPR050641">
    <property type="entry name" value="RIFMO-like"/>
</dbReference>
<dbReference type="InterPro" id="IPR036188">
    <property type="entry name" value="FAD/NAD-bd_sf"/>
</dbReference>
<dbReference type="STRING" id="765440.A0A0C3GI09"/>
<reference evidence="7 8" key="1">
    <citation type="submission" date="2014-04" db="EMBL/GenBank/DDBJ databases">
        <authorList>
            <consortium name="DOE Joint Genome Institute"/>
            <person name="Kuo A."/>
            <person name="Tarkka M."/>
            <person name="Buscot F."/>
            <person name="Kohler A."/>
            <person name="Nagy L.G."/>
            <person name="Floudas D."/>
            <person name="Copeland A."/>
            <person name="Barry K.W."/>
            <person name="Cichocki N."/>
            <person name="Veneault-Fourrey C."/>
            <person name="LaButti K."/>
            <person name="Lindquist E.A."/>
            <person name="Lipzen A."/>
            <person name="Lundell T."/>
            <person name="Morin E."/>
            <person name="Murat C."/>
            <person name="Sun H."/>
            <person name="Tunlid A."/>
            <person name="Henrissat B."/>
            <person name="Grigoriev I.V."/>
            <person name="Hibbett D.S."/>
            <person name="Martin F."/>
            <person name="Nordberg H.P."/>
            <person name="Cantor M.N."/>
            <person name="Hua S.X."/>
        </authorList>
    </citation>
    <scope>NUCLEOTIDE SEQUENCE [LARGE SCALE GENOMIC DNA]</scope>
    <source>
        <strain evidence="7 8">F 1598</strain>
    </source>
</reference>
<dbReference type="InterPro" id="IPR002938">
    <property type="entry name" value="FAD-bd"/>
</dbReference>
<evidence type="ECO:0000313" key="8">
    <source>
        <dbReference type="Proteomes" id="UP000054166"/>
    </source>
</evidence>
<dbReference type="Pfam" id="PF07976">
    <property type="entry name" value="Phe_hydrox_dim"/>
    <property type="match status" value="1"/>
</dbReference>
<comment type="similarity">
    <text evidence="1">Belongs to the PheA/TfdB FAD monooxygenase family.</text>
</comment>
<sequence length="606" mass="67244">MPVSLVKESDVDVLVIGAGPAGLMCANGLAKAGVNVRIIDKRPDKVAAGQADGIQPRTIEVLQSYGLAQRLLREACQMHMAAFYNPSDDGGIVRTSRAPDVTAPTARYPFAVTLHQGAIESIFLDSMKSAGLVVDRPIAPTSLELSKDEKVLKDPTAHAVRVVLKRLDAAEGQVDTEIVHAKFVVGADGAHSWVRRSLDIAMEGAQTDFVWGVVDMIPETNFPDIRVRCAIHSNNGSCMIIPREGDMVRLYIQLSDADALDPSTGRVDRNKMGPEKLIDVARKSFYPYTIETPHSFDWWTIYQIGQRVAAKFSVSERVFIAGDACHTHSPKAGQGMNASMNDTHNLIWKITQVLRGSADISLLKTYEFERRKYAQDLIDFDREYSALYSTKPQTEQNKDGVSHEKFLQIFQTFGAFTSGISIHYAESAIVDAKHQSVAKNLIIGKRILPQILVRAADARPYELQDLLPADMRFKILIFAGDTTQVAQRIKVEKLAQEMGRPESFLKKYTPGEEWNKVFDILAISSGKKEHVNYTELPKLFRSHWSKVFVDDVDITGTQGGQAYEYFGIEPVGAVVIVRPDGYVGFVSSFECVRDIDGYFASFMKSL</sequence>
<dbReference type="PRINTS" id="PR00420">
    <property type="entry name" value="RNGMNOXGNASE"/>
</dbReference>
<dbReference type="InterPro" id="IPR036249">
    <property type="entry name" value="Thioredoxin-like_sf"/>
</dbReference>
<dbReference type="SUPFAM" id="SSF51905">
    <property type="entry name" value="FAD/NAD(P)-binding domain"/>
    <property type="match status" value="1"/>
</dbReference>
<gene>
    <name evidence="7" type="ORF">PILCRDRAFT_812005</name>
</gene>
<dbReference type="CDD" id="cd02979">
    <property type="entry name" value="PHOX_C"/>
    <property type="match status" value="1"/>
</dbReference>
<dbReference type="InParanoid" id="A0A0C3GI09"/>
<dbReference type="AlphaFoldDB" id="A0A0C3GI09"/>
<dbReference type="SUPFAM" id="SSF54373">
    <property type="entry name" value="FAD-linked reductases, C-terminal domain"/>
    <property type="match status" value="1"/>
</dbReference>
<dbReference type="Gene3D" id="3.50.50.60">
    <property type="entry name" value="FAD/NAD(P)-binding domain"/>
    <property type="match status" value="2"/>
</dbReference>
<dbReference type="PANTHER" id="PTHR43004">
    <property type="entry name" value="TRK SYSTEM POTASSIUM UPTAKE PROTEIN"/>
    <property type="match status" value="1"/>
</dbReference>
<organism evidence="7 8">
    <name type="scientific">Piloderma croceum (strain F 1598)</name>
    <dbReference type="NCBI Taxonomy" id="765440"/>
    <lineage>
        <taxon>Eukaryota</taxon>
        <taxon>Fungi</taxon>
        <taxon>Dikarya</taxon>
        <taxon>Basidiomycota</taxon>
        <taxon>Agaricomycotina</taxon>
        <taxon>Agaricomycetes</taxon>
        <taxon>Agaricomycetidae</taxon>
        <taxon>Atheliales</taxon>
        <taxon>Atheliaceae</taxon>
        <taxon>Piloderma</taxon>
    </lineage>
</organism>
<keyword evidence="3" id="KW-0274">FAD</keyword>
<evidence type="ECO:0008006" key="9">
    <source>
        <dbReference type="Google" id="ProtNLM"/>
    </source>
</evidence>
<feature type="domain" description="Phenol hydroxylase-like C-terminal dimerisation" evidence="6">
    <location>
        <begin position="422"/>
        <end position="604"/>
    </location>
</feature>
<dbReference type="PANTHER" id="PTHR43004:SF20">
    <property type="entry name" value="2-MONOOXYGENASE, PUTATIVE (AFU_ORTHOLOGUE AFUA_1G13660)-RELATED"/>
    <property type="match status" value="1"/>
</dbReference>
<dbReference type="EMBL" id="KN832973">
    <property type="protein sequence ID" value="KIM90276.1"/>
    <property type="molecule type" value="Genomic_DNA"/>
</dbReference>
<dbReference type="SUPFAM" id="SSF52833">
    <property type="entry name" value="Thioredoxin-like"/>
    <property type="match status" value="1"/>
</dbReference>
<name>A0A0C3GI09_PILCF</name>
<dbReference type="GO" id="GO:0016709">
    <property type="term" value="F:oxidoreductase activity, acting on paired donors, with incorporation or reduction of molecular oxygen, NAD(P)H as one donor, and incorporation of one atom of oxygen"/>
    <property type="evidence" value="ECO:0007669"/>
    <property type="project" value="UniProtKB-ARBA"/>
</dbReference>
<dbReference type="GO" id="GO:0071949">
    <property type="term" value="F:FAD binding"/>
    <property type="evidence" value="ECO:0007669"/>
    <property type="project" value="InterPro"/>
</dbReference>
<evidence type="ECO:0000259" key="6">
    <source>
        <dbReference type="Pfam" id="PF07976"/>
    </source>
</evidence>
<dbReference type="Proteomes" id="UP000054166">
    <property type="component" value="Unassembled WGS sequence"/>
</dbReference>
<evidence type="ECO:0000256" key="3">
    <source>
        <dbReference type="ARBA" id="ARBA00022827"/>
    </source>
</evidence>
<proteinExistence type="inferred from homology"/>
<dbReference type="HOGENOM" id="CLU_009665_9_2_1"/>
<dbReference type="OrthoDB" id="1716816at2759"/>
<feature type="domain" description="FAD-binding" evidence="5">
    <location>
        <begin position="10"/>
        <end position="380"/>
    </location>
</feature>
<dbReference type="InterPro" id="IPR038220">
    <property type="entry name" value="PHOX_C_sf"/>
</dbReference>
<evidence type="ECO:0000313" key="7">
    <source>
        <dbReference type="EMBL" id="KIM90276.1"/>
    </source>
</evidence>
<accession>A0A0C3GI09</accession>
<keyword evidence="4" id="KW-0560">Oxidoreductase</keyword>
<evidence type="ECO:0000256" key="1">
    <source>
        <dbReference type="ARBA" id="ARBA00007801"/>
    </source>
</evidence>
<dbReference type="Pfam" id="PF01494">
    <property type="entry name" value="FAD_binding_3"/>
    <property type="match status" value="1"/>
</dbReference>
<dbReference type="InterPro" id="IPR012941">
    <property type="entry name" value="Phe_hydrox_C_dim_dom"/>
</dbReference>